<dbReference type="Gene3D" id="3.40.1190.20">
    <property type="match status" value="1"/>
</dbReference>
<evidence type="ECO:0000313" key="5">
    <source>
        <dbReference type="EMBL" id="WKN36809.1"/>
    </source>
</evidence>
<protein>
    <submittedName>
        <fullName evidence="5">Sugar kinase</fullName>
    </submittedName>
</protein>
<feature type="domain" description="Carbohydrate kinase PfkB" evidence="4">
    <location>
        <begin position="1"/>
        <end position="319"/>
    </location>
</feature>
<reference evidence="5" key="2">
    <citation type="journal article" date="2024" name="Antonie Van Leeuwenhoek">
        <title>Roseihalotalea indica gen. nov., sp. nov., a halophilic Bacteroidetes from mesopelagic Southwest Indian Ocean with higher carbohydrate metabolic potential.</title>
        <authorList>
            <person name="Chen B."/>
            <person name="Zhang M."/>
            <person name="Lin D."/>
            <person name="Ye J."/>
            <person name="Tang K."/>
        </authorList>
    </citation>
    <scope>NUCLEOTIDE SEQUENCE</scope>
    <source>
        <strain evidence="5">TK19036</strain>
    </source>
</reference>
<dbReference type="PANTHER" id="PTHR43320:SF2">
    <property type="entry name" value="2-DEHYDRO-3-DEOXYGLUCONOKINASE_2-DEHYDRO-3-DEOXYGALACTONOKINASE"/>
    <property type="match status" value="1"/>
</dbReference>
<sequence>MSSIVCFGEILLRLSPLNGYERISKTNELKMDYAGAESNVAASLSLLGHQAQYVTRLPPHGVGDAAIRSLREFGVKTDHIVRGGKRVGTYFIEHGSSIRPTRIIYDREHSAIADIQADAFDWHEILQKQDWFVSTGITPALSANCAEACRNALITAREMGVQTAFDLNFRRSLWTLEQGRATLQPMLEHVDILFSNIGSASDVLDIQPDHQGDSWEDLVIATRETAEKLMKHRAFRWVALTIRDHNSATENDWAGMLYDGTNVYESRRYRFQIIDRLGGGDAFMAGIIHGLSQGWDGQKTVEFATAASAIKHTIPGDINISTEEEILEVAEGNVSGRVKR</sequence>
<dbReference type="GO" id="GO:0016301">
    <property type="term" value="F:kinase activity"/>
    <property type="evidence" value="ECO:0007669"/>
    <property type="project" value="UniProtKB-KW"/>
</dbReference>
<name>A0AA49GSX5_9BACT</name>
<dbReference type="InterPro" id="IPR011611">
    <property type="entry name" value="PfkB_dom"/>
</dbReference>
<dbReference type="InterPro" id="IPR029056">
    <property type="entry name" value="Ribokinase-like"/>
</dbReference>
<dbReference type="AlphaFoldDB" id="A0AA49GSX5"/>
<evidence type="ECO:0000256" key="1">
    <source>
        <dbReference type="ARBA" id="ARBA00010688"/>
    </source>
</evidence>
<dbReference type="SUPFAM" id="SSF53613">
    <property type="entry name" value="Ribokinase-like"/>
    <property type="match status" value="1"/>
</dbReference>
<dbReference type="EMBL" id="CP120682">
    <property type="protein sequence ID" value="WKN36809.1"/>
    <property type="molecule type" value="Genomic_DNA"/>
</dbReference>
<dbReference type="PANTHER" id="PTHR43320">
    <property type="entry name" value="SUGAR KINASE"/>
    <property type="match status" value="1"/>
</dbReference>
<gene>
    <name evidence="5" type="ORF">K4G66_31070</name>
</gene>
<dbReference type="CDD" id="cd01166">
    <property type="entry name" value="KdgK"/>
    <property type="match status" value="1"/>
</dbReference>
<evidence type="ECO:0000256" key="3">
    <source>
        <dbReference type="ARBA" id="ARBA00022777"/>
    </source>
</evidence>
<comment type="similarity">
    <text evidence="1">Belongs to the carbohydrate kinase PfkB family.</text>
</comment>
<keyword evidence="2" id="KW-0808">Transferase</keyword>
<proteinExistence type="inferred from homology"/>
<reference evidence="5" key="1">
    <citation type="journal article" date="2023" name="Comput. Struct. Biotechnol. J.">
        <title>Discovery of a novel marine Bacteroidetes with a rich repertoire of carbohydrate-active enzymes.</title>
        <authorList>
            <person name="Chen B."/>
            <person name="Liu G."/>
            <person name="Chen Q."/>
            <person name="Wang H."/>
            <person name="Liu L."/>
            <person name="Tang K."/>
        </authorList>
    </citation>
    <scope>NUCLEOTIDE SEQUENCE</scope>
    <source>
        <strain evidence="5">TK19036</strain>
    </source>
</reference>
<evidence type="ECO:0000256" key="2">
    <source>
        <dbReference type="ARBA" id="ARBA00022679"/>
    </source>
</evidence>
<organism evidence="5">
    <name type="scientific">Roseihalotalea indica</name>
    <dbReference type="NCBI Taxonomy" id="2867963"/>
    <lineage>
        <taxon>Bacteria</taxon>
        <taxon>Pseudomonadati</taxon>
        <taxon>Bacteroidota</taxon>
        <taxon>Cytophagia</taxon>
        <taxon>Cytophagales</taxon>
        <taxon>Catalimonadaceae</taxon>
        <taxon>Roseihalotalea</taxon>
    </lineage>
</organism>
<evidence type="ECO:0000259" key="4">
    <source>
        <dbReference type="Pfam" id="PF00294"/>
    </source>
</evidence>
<keyword evidence="3 5" id="KW-0418">Kinase</keyword>
<dbReference type="Pfam" id="PF00294">
    <property type="entry name" value="PfkB"/>
    <property type="match status" value="1"/>
</dbReference>
<dbReference type="InterPro" id="IPR052700">
    <property type="entry name" value="Carb_kinase_PfkB-like"/>
</dbReference>
<accession>A0AA49GSX5</accession>